<dbReference type="EMBL" id="AVOT02005839">
    <property type="protein sequence ID" value="MBW0480107.1"/>
    <property type="molecule type" value="Genomic_DNA"/>
</dbReference>
<protein>
    <submittedName>
        <fullName evidence="2">Uncharacterized protein</fullName>
    </submittedName>
</protein>
<organism evidence="2 3">
    <name type="scientific">Austropuccinia psidii MF-1</name>
    <dbReference type="NCBI Taxonomy" id="1389203"/>
    <lineage>
        <taxon>Eukaryota</taxon>
        <taxon>Fungi</taxon>
        <taxon>Dikarya</taxon>
        <taxon>Basidiomycota</taxon>
        <taxon>Pucciniomycotina</taxon>
        <taxon>Pucciniomycetes</taxon>
        <taxon>Pucciniales</taxon>
        <taxon>Sphaerophragmiaceae</taxon>
        <taxon>Austropuccinia</taxon>
    </lineage>
</organism>
<name>A0A9Q3CCC0_9BASI</name>
<evidence type="ECO:0000313" key="2">
    <source>
        <dbReference type="EMBL" id="MBW0480107.1"/>
    </source>
</evidence>
<evidence type="ECO:0000313" key="3">
    <source>
        <dbReference type="Proteomes" id="UP000765509"/>
    </source>
</evidence>
<evidence type="ECO:0000256" key="1">
    <source>
        <dbReference type="SAM" id="MobiDB-lite"/>
    </source>
</evidence>
<reference evidence="2" key="1">
    <citation type="submission" date="2021-03" db="EMBL/GenBank/DDBJ databases">
        <title>Draft genome sequence of rust myrtle Austropuccinia psidii MF-1, a brazilian biotype.</title>
        <authorList>
            <person name="Quecine M.C."/>
            <person name="Pachon D.M.R."/>
            <person name="Bonatelli M.L."/>
            <person name="Correr F.H."/>
            <person name="Franceschini L.M."/>
            <person name="Leite T.F."/>
            <person name="Margarido G.R.A."/>
            <person name="Almeida C.A."/>
            <person name="Ferrarezi J.A."/>
            <person name="Labate C.A."/>
        </authorList>
    </citation>
    <scope>NUCLEOTIDE SEQUENCE</scope>
    <source>
        <strain evidence="2">MF-1</strain>
    </source>
</reference>
<comment type="caution">
    <text evidence="2">The sequence shown here is derived from an EMBL/GenBank/DDBJ whole genome shotgun (WGS) entry which is preliminary data.</text>
</comment>
<feature type="region of interest" description="Disordered" evidence="1">
    <location>
        <begin position="1"/>
        <end position="75"/>
    </location>
</feature>
<proteinExistence type="predicted"/>
<accession>A0A9Q3CCC0</accession>
<dbReference type="Proteomes" id="UP000765509">
    <property type="component" value="Unassembled WGS sequence"/>
</dbReference>
<gene>
    <name evidence="2" type="ORF">O181_019822</name>
</gene>
<dbReference type="AlphaFoldDB" id="A0A9Q3CCC0"/>
<sequence>MDREGLYRTRRPERGHLGHSGRWQDTKGNHNHSSIHLPAQQKPQTRGLEGYESRYSAPPTPQISFPKKHGQQEVQPSITLSRNWSKFPEDISQRYILQRPYAEPDRAYSDLFRITRSRPTQLSSGFTPFKHQKISGQESPLFTIPGFFQEKKGIKGQKQDIFQPKAERVGPNDPEAVVLGEISTQDPEIVVNTSRISDTNNINITPTQNEHSVTPESNLKSDSLWLQMSQFAEQTQKQFSDLQDSHERLKALTASMNKIVKALHEGHAQFIKALEEANKRLNKVFEKPHHCKGDRDCLDQDLNKLFNVYQNMNPQPQGHVLDTPYNQEDIKPDVLL</sequence>
<feature type="compositionally biased region" description="Basic and acidic residues" evidence="1">
    <location>
        <begin position="1"/>
        <end position="28"/>
    </location>
</feature>
<keyword evidence="3" id="KW-1185">Reference proteome</keyword>